<name>A0A285NV42_9AQUI</name>
<protein>
    <submittedName>
        <fullName evidence="2">Exopolyphosphatase / guanosine-5'-triphosphate,3'-diphosphate pyrophosphatase</fullName>
    </submittedName>
</protein>
<dbReference type="Proteomes" id="UP000218627">
    <property type="component" value="Unassembled WGS sequence"/>
</dbReference>
<feature type="domain" description="Ppx/GppA phosphatase N-terminal" evidence="1">
    <location>
        <begin position="21"/>
        <end position="299"/>
    </location>
</feature>
<dbReference type="InterPro" id="IPR043129">
    <property type="entry name" value="ATPase_NBD"/>
</dbReference>
<dbReference type="Gene3D" id="3.30.420.150">
    <property type="entry name" value="Exopolyphosphatase. Domain 2"/>
    <property type="match status" value="1"/>
</dbReference>
<dbReference type="Pfam" id="PF02541">
    <property type="entry name" value="Ppx-GppA"/>
    <property type="match status" value="1"/>
</dbReference>
<proteinExistence type="predicted"/>
<dbReference type="OrthoDB" id="9807195at2"/>
<evidence type="ECO:0000259" key="1">
    <source>
        <dbReference type="Pfam" id="PF02541"/>
    </source>
</evidence>
<dbReference type="InterPro" id="IPR003695">
    <property type="entry name" value="Ppx_GppA_N"/>
</dbReference>
<keyword evidence="3" id="KW-1185">Reference proteome</keyword>
<evidence type="ECO:0000313" key="3">
    <source>
        <dbReference type="Proteomes" id="UP000218627"/>
    </source>
</evidence>
<dbReference type="EMBL" id="OBEN01000002">
    <property type="protein sequence ID" value="SNZ12887.1"/>
    <property type="molecule type" value="Genomic_DNA"/>
</dbReference>
<dbReference type="PANTHER" id="PTHR30005:SF0">
    <property type="entry name" value="RETROGRADE REGULATION PROTEIN 2"/>
    <property type="match status" value="1"/>
</dbReference>
<dbReference type="PANTHER" id="PTHR30005">
    <property type="entry name" value="EXOPOLYPHOSPHATASE"/>
    <property type="match status" value="1"/>
</dbReference>
<dbReference type="AlphaFoldDB" id="A0A285NV42"/>
<dbReference type="GO" id="GO:0016462">
    <property type="term" value="F:pyrophosphatase activity"/>
    <property type="evidence" value="ECO:0007669"/>
    <property type="project" value="TreeGrafter"/>
</dbReference>
<accession>A0A285NV42</accession>
<gene>
    <name evidence="2" type="ORF">SAMN06265353_0543</name>
</gene>
<dbReference type="Gene3D" id="3.30.420.40">
    <property type="match status" value="1"/>
</dbReference>
<dbReference type="RefSeq" id="WP_096600870.1">
    <property type="nucleotide sequence ID" value="NZ_OBEN01000002.1"/>
</dbReference>
<evidence type="ECO:0000313" key="2">
    <source>
        <dbReference type="EMBL" id="SNZ12887.1"/>
    </source>
</evidence>
<dbReference type="SUPFAM" id="SSF53067">
    <property type="entry name" value="Actin-like ATPase domain"/>
    <property type="match status" value="2"/>
</dbReference>
<reference evidence="3" key="1">
    <citation type="submission" date="2017-09" db="EMBL/GenBank/DDBJ databases">
        <authorList>
            <person name="Varghese N."/>
            <person name="Submissions S."/>
        </authorList>
    </citation>
    <scope>NUCLEOTIDE SEQUENCE [LARGE SCALE GENOMIC DNA]</scope>
    <source>
        <strain evidence="3">DSM 2913</strain>
    </source>
</reference>
<organism evidence="2 3">
    <name type="scientific">Hydrogenobacter hydrogenophilus</name>
    <dbReference type="NCBI Taxonomy" id="35835"/>
    <lineage>
        <taxon>Bacteria</taxon>
        <taxon>Pseudomonadati</taxon>
        <taxon>Aquificota</taxon>
        <taxon>Aquificia</taxon>
        <taxon>Aquificales</taxon>
        <taxon>Aquificaceae</taxon>
        <taxon>Hydrogenobacter</taxon>
    </lineage>
</organism>
<sequence>MKVAVIDIGSYSCRLSIGNIQDGLEIIYEEGNITALSEGVKSSGLLQKEKMEYTLGVLKDYINKAKEFKVDSIVAVGTQALRIAKNTQEFISMVKESLGLEVKVISPEEEGRYAFLAVGYSLRPEGKFCIIDQGGGSTEYVCGQDLLPEKVASLPFGIVNLTEEFIHNDPPLNYELESLKNFLDEQIKEVKEDCQTLVGLGGTITTIAAIEYGVFPYKGHMVHGKRLSLDSVMFWLETLSSMKEEQRIKSFPQIEPKRAKVIIPGIIIFYRSMVLFGKKEILVSDWGLKEGIIVDEYLKRKKEKEKGGE</sequence>
<dbReference type="InterPro" id="IPR050273">
    <property type="entry name" value="GppA/Ppx_hydrolase"/>
</dbReference>